<evidence type="ECO:0000256" key="6">
    <source>
        <dbReference type="SAM" id="SignalP"/>
    </source>
</evidence>
<feature type="domain" description="Peptidase M16 C-terminal" evidence="8">
    <location>
        <begin position="239"/>
        <end position="412"/>
    </location>
</feature>
<evidence type="ECO:0000259" key="7">
    <source>
        <dbReference type="Pfam" id="PF00675"/>
    </source>
</evidence>
<organism evidence="9 10">
    <name type="scientific">Marseilla massiliensis</name>
    <dbReference type="NCBI Taxonomy" id="1841864"/>
    <lineage>
        <taxon>Bacteria</taxon>
        <taxon>Pseudomonadati</taxon>
        <taxon>Bacteroidota</taxon>
        <taxon>Bacteroidia</taxon>
        <taxon>Bacteroidales</taxon>
        <taxon>Prevotellaceae</taxon>
        <taxon>Marseilla</taxon>
    </lineage>
</organism>
<dbReference type="InterPro" id="IPR011765">
    <property type="entry name" value="Pept_M16_N"/>
</dbReference>
<dbReference type="GO" id="GO:0006508">
    <property type="term" value="P:proteolysis"/>
    <property type="evidence" value="ECO:0007669"/>
    <property type="project" value="UniProtKB-KW"/>
</dbReference>
<evidence type="ECO:0000259" key="8">
    <source>
        <dbReference type="Pfam" id="PF05193"/>
    </source>
</evidence>
<dbReference type="InterPro" id="IPR007863">
    <property type="entry name" value="Peptidase_M16_C"/>
</dbReference>
<dbReference type="PROSITE" id="PS51257">
    <property type="entry name" value="PROKAR_LIPOPROTEIN"/>
    <property type="match status" value="1"/>
</dbReference>
<gene>
    <name evidence="9" type="ORF">H6B30_01535</name>
</gene>
<dbReference type="GO" id="GO:0008237">
    <property type="term" value="F:metallopeptidase activity"/>
    <property type="evidence" value="ECO:0007669"/>
    <property type="project" value="UniProtKB-KW"/>
</dbReference>
<evidence type="ECO:0000256" key="2">
    <source>
        <dbReference type="ARBA" id="ARBA00022670"/>
    </source>
</evidence>
<evidence type="ECO:0000256" key="3">
    <source>
        <dbReference type="ARBA" id="ARBA00022801"/>
    </source>
</evidence>
<dbReference type="AlphaFoldDB" id="A0A939B3A3"/>
<dbReference type="GO" id="GO:0046872">
    <property type="term" value="F:metal ion binding"/>
    <property type="evidence" value="ECO:0007669"/>
    <property type="project" value="InterPro"/>
</dbReference>
<comment type="similarity">
    <text evidence="1">Belongs to the peptidase M16 family.</text>
</comment>
<dbReference type="PANTHER" id="PTHR43690:SF17">
    <property type="entry name" value="PROTEIN YHJJ"/>
    <property type="match status" value="1"/>
</dbReference>
<accession>A0A939B3A3</accession>
<evidence type="ECO:0000256" key="4">
    <source>
        <dbReference type="ARBA" id="ARBA00022833"/>
    </source>
</evidence>
<comment type="caution">
    <text evidence="9">The sequence shown here is derived from an EMBL/GenBank/DDBJ whole genome shotgun (WGS) entry which is preliminary data.</text>
</comment>
<proteinExistence type="inferred from homology"/>
<keyword evidence="3" id="KW-0378">Hydrolase</keyword>
<dbReference type="InterPro" id="IPR011249">
    <property type="entry name" value="Metalloenz_LuxS/M16"/>
</dbReference>
<protein>
    <submittedName>
        <fullName evidence="9">Insulinase family protein</fullName>
    </submittedName>
</protein>
<evidence type="ECO:0000313" key="10">
    <source>
        <dbReference type="Proteomes" id="UP000764045"/>
    </source>
</evidence>
<dbReference type="Pfam" id="PF05193">
    <property type="entry name" value="Peptidase_M16_C"/>
    <property type="match status" value="1"/>
</dbReference>
<keyword evidence="2" id="KW-0645">Protease</keyword>
<dbReference type="PANTHER" id="PTHR43690">
    <property type="entry name" value="NARDILYSIN"/>
    <property type="match status" value="1"/>
</dbReference>
<dbReference type="Proteomes" id="UP000764045">
    <property type="component" value="Unassembled WGS sequence"/>
</dbReference>
<feature type="chain" id="PRO_5037713992" evidence="6">
    <location>
        <begin position="20"/>
        <end position="967"/>
    </location>
</feature>
<keyword evidence="4" id="KW-0862">Zinc</keyword>
<evidence type="ECO:0000256" key="1">
    <source>
        <dbReference type="ARBA" id="ARBA00007261"/>
    </source>
</evidence>
<feature type="domain" description="Peptidase M16 N-terminal" evidence="7">
    <location>
        <begin position="38"/>
        <end position="88"/>
    </location>
</feature>
<dbReference type="Gene3D" id="3.30.830.10">
    <property type="entry name" value="Metalloenzyme, LuxS/M16 peptidase-like"/>
    <property type="match status" value="4"/>
</dbReference>
<keyword evidence="6" id="KW-0732">Signal</keyword>
<name>A0A939B3A3_9BACT</name>
<keyword evidence="10" id="KW-1185">Reference proteome</keyword>
<feature type="signal peptide" evidence="6">
    <location>
        <begin position="1"/>
        <end position="19"/>
    </location>
</feature>
<evidence type="ECO:0000313" key="9">
    <source>
        <dbReference type="EMBL" id="MBM6660446.1"/>
    </source>
</evidence>
<reference evidence="9 10" key="1">
    <citation type="journal article" date="2021" name="Sci. Rep.">
        <title>The distribution of antibiotic resistance genes in chicken gut microbiota commensals.</title>
        <authorList>
            <person name="Juricova H."/>
            <person name="Matiasovicova J."/>
            <person name="Kubasova T."/>
            <person name="Cejkova D."/>
            <person name="Rychlik I."/>
        </authorList>
    </citation>
    <scope>NUCLEOTIDE SEQUENCE [LARGE SCALE GENOMIC DNA]</scope>
    <source>
        <strain evidence="9 10">An819</strain>
    </source>
</reference>
<dbReference type="InterPro" id="IPR050626">
    <property type="entry name" value="Peptidase_M16"/>
</dbReference>
<evidence type="ECO:0000256" key="5">
    <source>
        <dbReference type="ARBA" id="ARBA00023049"/>
    </source>
</evidence>
<keyword evidence="5" id="KW-0482">Metalloprotease</keyword>
<dbReference type="SUPFAM" id="SSF63411">
    <property type="entry name" value="LuxS/MPP-like metallohydrolase"/>
    <property type="match status" value="4"/>
</dbReference>
<dbReference type="Pfam" id="PF00675">
    <property type="entry name" value="Peptidase_M16"/>
    <property type="match status" value="1"/>
</dbReference>
<dbReference type="RefSeq" id="WP_205107226.1">
    <property type="nucleotide sequence ID" value="NZ_JACJJL010000002.1"/>
</dbReference>
<dbReference type="EMBL" id="JACJJL010000002">
    <property type="protein sequence ID" value="MBM6660446.1"/>
    <property type="molecule type" value="Genomic_DNA"/>
</dbReference>
<sequence>MKKSLFTVAIALAACCLQAFGTGDTSVRQFKLANGMTVWLSEDHSQPKVLGAVVVKTGANQCPNTGIAHYFEHLMFKGTDKIGTTDYEAEKQWLDSIAAKYDLLAKTTDAGVRRGLQADINRLSHKAAEYVIPNEFNNLISYFGGSGLNAATSYDFTIFYNTFAPEFVGQWAELCSERMINPVFRMFQSELETVYEEKNMVADNLLAPAMEHLLGAVLEGGPYVHPVIGSTESLKNPSLNEMREFFGKYYVAGNMGLIMCGDICADTLMPLLERSFGRIRPGCAPPSAPFALKPFDGTRTVGIKLPIPLVKVTALAYHTPTEEDSDYVALDMASQILSNGSGSGLLDSLADTKAIMAGYAVPAAFKDAGFTLVGAVPKIPFGSKKKAERLCYEMIGRVKRGEFPDTMLDALKLAEELDFKLSTETIDGRALLMLDAFGYGAASWDDYVGRQSRVAQLTKADVMAAANKYFDGNYMRLVKKFGTYQKDRLSQPGYKPVIPRNVDARSDYAQWLVGGHPGKVSPRFVNFDSYARRMSLAPLATLYAVRNDVNDVFSIDFVFAKGTLDDPLASSVADYMGDLGTDSLSRLGLSAALARLGSRLSFGSDHNSFTISLMGLDRNFEPTMRLFAHFVRRVKADKDKMAELVTGAKLSAGTFAEDYSDIVRAVVEKIAYGDKSSYLNAVTAGQLKRIGADGMVKWFKDLLHTECMVLYCGSMAADSVALAVRNSIDVDAINVPCRFINRPLKAYDRPMVFVYNAPGARQANVGTYTVLPPSPTVPRRVTEQLWAEYFGGSMSSVLFQEMREFRSLAYSSYGWLTLPLMAKFGDAPTAYHTITGTQADKVLTAVATVDSLFDNMPLRLSGFETARRNLLNSINNEYPSMRDVGEYIAWRRLYGYDSDPERQRVPLIEKAVASDVEGFYSDVVRPAVRVYLVVGNIGKAEMKALEKYGEVVELRKGDISSMFSRKK</sequence>